<dbReference type="HOGENOM" id="CLU_125440_1_1_5"/>
<accession>I3TPY2</accession>
<dbReference type="Gene3D" id="1.10.10.10">
    <property type="entry name" value="Winged helix-like DNA-binding domain superfamily/Winged helix DNA-binding domain"/>
    <property type="match status" value="1"/>
</dbReference>
<proteinExistence type="predicted"/>
<evidence type="ECO:0000259" key="2">
    <source>
        <dbReference type="Pfam" id="PF00126"/>
    </source>
</evidence>
<name>I3TPY2_TISMK</name>
<sequence length="152" mass="15012">MAEAAPANLPSGTLSLRIDLPGGRRFGPGKAALLAHVEALGSIAAAGREMGMSYARAWRLIEAMNAEFAAPLVQRQAGGAGGGGALLTETGHAVLAAYRAALEAASAAAEAPLARFADLAGPVSPVSSDPISPDPVSPDPVPPGPTSPEPGS</sequence>
<dbReference type="eggNOG" id="COG2005">
    <property type="taxonomic scope" value="Bacteria"/>
</dbReference>
<protein>
    <submittedName>
        <fullName evidence="3">Molybdenum-binding transcriptional regulator ModE family protein</fullName>
    </submittedName>
</protein>
<dbReference type="InterPro" id="IPR000847">
    <property type="entry name" value="LysR_HTH_N"/>
</dbReference>
<dbReference type="PATRIC" id="fig|1110502.3.peg.3058"/>
<evidence type="ECO:0000313" key="4">
    <source>
        <dbReference type="Proteomes" id="UP000005258"/>
    </source>
</evidence>
<dbReference type="KEGG" id="tmo:TMO_2982"/>
<dbReference type="InterPro" id="IPR036388">
    <property type="entry name" value="WH-like_DNA-bd_sf"/>
</dbReference>
<dbReference type="EMBL" id="CP003236">
    <property type="protein sequence ID" value="AFK54820.1"/>
    <property type="molecule type" value="Genomic_DNA"/>
</dbReference>
<feature type="compositionally biased region" description="Low complexity" evidence="1">
    <location>
        <begin position="122"/>
        <end position="131"/>
    </location>
</feature>
<feature type="region of interest" description="Disordered" evidence="1">
    <location>
        <begin position="122"/>
        <end position="152"/>
    </location>
</feature>
<dbReference type="Proteomes" id="UP000005258">
    <property type="component" value="Chromosome"/>
</dbReference>
<dbReference type="AlphaFoldDB" id="I3TPY2"/>
<dbReference type="SUPFAM" id="SSF46785">
    <property type="entry name" value="Winged helix' DNA-binding domain"/>
    <property type="match status" value="1"/>
</dbReference>
<evidence type="ECO:0000256" key="1">
    <source>
        <dbReference type="SAM" id="MobiDB-lite"/>
    </source>
</evidence>
<keyword evidence="4" id="KW-1185">Reference proteome</keyword>
<dbReference type="InterPro" id="IPR036390">
    <property type="entry name" value="WH_DNA-bd_sf"/>
</dbReference>
<evidence type="ECO:0000313" key="3">
    <source>
        <dbReference type="EMBL" id="AFK54820.1"/>
    </source>
</evidence>
<feature type="compositionally biased region" description="Pro residues" evidence="1">
    <location>
        <begin position="132"/>
        <end position="152"/>
    </location>
</feature>
<dbReference type="GO" id="GO:0003700">
    <property type="term" value="F:DNA-binding transcription factor activity"/>
    <property type="evidence" value="ECO:0007669"/>
    <property type="project" value="InterPro"/>
</dbReference>
<dbReference type="RefSeq" id="WP_014746497.1">
    <property type="nucleotide sequence ID" value="NC_017956.1"/>
</dbReference>
<dbReference type="PANTHER" id="PTHR30432">
    <property type="entry name" value="TRANSCRIPTIONAL REGULATOR MODE"/>
    <property type="match status" value="1"/>
</dbReference>
<reference evidence="3 4" key="1">
    <citation type="journal article" date="2012" name="J. Am. Chem. Soc.">
        <title>Bacterial biosynthesis and maturation of the didemnin anti-cancer agents.</title>
        <authorList>
            <person name="Xu Y."/>
            <person name="Kersten R.D."/>
            <person name="Nam S.J."/>
            <person name="Lu L."/>
            <person name="Al-Suwailem A.M."/>
            <person name="Zheng H."/>
            <person name="Fenical W."/>
            <person name="Dorrestein P.C."/>
            <person name="Moore B.S."/>
            <person name="Qian P.Y."/>
        </authorList>
    </citation>
    <scope>NUCLEOTIDE SEQUENCE [LARGE SCALE GENOMIC DNA]</scope>
    <source>
        <strain evidence="3 4">KA081020-065</strain>
    </source>
</reference>
<dbReference type="STRING" id="1110502.TMO_2982"/>
<feature type="domain" description="HTH lysR-type" evidence="2">
    <location>
        <begin position="33"/>
        <end position="91"/>
    </location>
</feature>
<dbReference type="Pfam" id="PF00126">
    <property type="entry name" value="HTH_1"/>
    <property type="match status" value="1"/>
</dbReference>
<dbReference type="InterPro" id="IPR051815">
    <property type="entry name" value="Molybdate_resp_trans_reg"/>
</dbReference>
<gene>
    <name evidence="3" type="primary">mopB</name>
    <name evidence="3" type="ordered locus">TMO_2982</name>
</gene>
<dbReference type="PANTHER" id="PTHR30432:SF1">
    <property type="entry name" value="DNA-BINDING TRANSCRIPTIONAL DUAL REGULATOR MODE"/>
    <property type="match status" value="1"/>
</dbReference>
<organism evidence="3 4">
    <name type="scientific">Tistrella mobilis (strain KA081020-065)</name>
    <dbReference type="NCBI Taxonomy" id="1110502"/>
    <lineage>
        <taxon>Bacteria</taxon>
        <taxon>Pseudomonadati</taxon>
        <taxon>Pseudomonadota</taxon>
        <taxon>Alphaproteobacteria</taxon>
        <taxon>Geminicoccales</taxon>
        <taxon>Geminicoccaceae</taxon>
        <taxon>Tistrella</taxon>
    </lineage>
</organism>